<feature type="domain" description="PAS" evidence="1">
    <location>
        <begin position="10"/>
        <end position="73"/>
    </location>
</feature>
<dbReference type="InterPro" id="IPR000014">
    <property type="entry name" value="PAS"/>
</dbReference>
<evidence type="ECO:0000259" key="3">
    <source>
        <dbReference type="PROSITE" id="PS50883"/>
    </source>
</evidence>
<dbReference type="Gene3D" id="3.30.450.20">
    <property type="entry name" value="PAS domain"/>
    <property type="match status" value="2"/>
</dbReference>
<dbReference type="SUPFAM" id="SSF141868">
    <property type="entry name" value="EAL domain-like"/>
    <property type="match status" value="1"/>
</dbReference>
<dbReference type="FunFam" id="3.30.70.270:FF:000001">
    <property type="entry name" value="Diguanylate cyclase domain protein"/>
    <property type="match status" value="1"/>
</dbReference>
<feature type="domain" description="GGDEF" evidence="4">
    <location>
        <begin position="290"/>
        <end position="423"/>
    </location>
</feature>
<dbReference type="SMART" id="SM00086">
    <property type="entry name" value="PAC"/>
    <property type="match status" value="2"/>
</dbReference>
<dbReference type="InterPro" id="IPR000700">
    <property type="entry name" value="PAS-assoc_C"/>
</dbReference>
<dbReference type="PROSITE" id="PS50887">
    <property type="entry name" value="GGDEF"/>
    <property type="match status" value="1"/>
</dbReference>
<dbReference type="PROSITE" id="PS50113">
    <property type="entry name" value="PAC"/>
    <property type="match status" value="2"/>
</dbReference>
<name>A0A6G3ZXY5_9BACL</name>
<dbReference type="EMBL" id="JAAIKC010000003">
    <property type="protein sequence ID" value="NEW06554.1"/>
    <property type="molecule type" value="Genomic_DNA"/>
</dbReference>
<dbReference type="Pfam" id="PF13426">
    <property type="entry name" value="PAS_9"/>
    <property type="match status" value="1"/>
</dbReference>
<proteinExistence type="predicted"/>
<accession>A0A6G3ZXY5</accession>
<feature type="domain" description="PAS" evidence="1">
    <location>
        <begin position="135"/>
        <end position="205"/>
    </location>
</feature>
<dbReference type="InterPro" id="IPR001610">
    <property type="entry name" value="PAC"/>
</dbReference>
<evidence type="ECO:0000259" key="1">
    <source>
        <dbReference type="PROSITE" id="PS50112"/>
    </source>
</evidence>
<dbReference type="NCBIfam" id="TIGR00254">
    <property type="entry name" value="GGDEF"/>
    <property type="match status" value="1"/>
</dbReference>
<evidence type="ECO:0000313" key="5">
    <source>
        <dbReference type="EMBL" id="NEW06554.1"/>
    </source>
</evidence>
<feature type="domain" description="PAC" evidence="2">
    <location>
        <begin position="78"/>
        <end position="133"/>
    </location>
</feature>
<dbReference type="CDD" id="cd01948">
    <property type="entry name" value="EAL"/>
    <property type="match status" value="1"/>
</dbReference>
<dbReference type="Gene3D" id="3.30.70.270">
    <property type="match status" value="1"/>
</dbReference>
<dbReference type="SUPFAM" id="SSF55073">
    <property type="entry name" value="Nucleotide cyclase"/>
    <property type="match status" value="1"/>
</dbReference>
<dbReference type="InterPro" id="IPR000160">
    <property type="entry name" value="GGDEF_dom"/>
</dbReference>
<gene>
    <name evidence="5" type="ORF">GK047_11075</name>
</gene>
<dbReference type="InterPro" id="IPR001633">
    <property type="entry name" value="EAL_dom"/>
</dbReference>
<evidence type="ECO:0000259" key="4">
    <source>
        <dbReference type="PROSITE" id="PS50887"/>
    </source>
</evidence>
<dbReference type="PANTHER" id="PTHR44757">
    <property type="entry name" value="DIGUANYLATE CYCLASE DGCP"/>
    <property type="match status" value="1"/>
</dbReference>
<comment type="caution">
    <text evidence="5">The sequence shown here is derived from an EMBL/GenBank/DDBJ whole genome shotgun (WGS) entry which is preliminary data.</text>
</comment>
<dbReference type="InterPro" id="IPR029787">
    <property type="entry name" value="Nucleotide_cyclase"/>
</dbReference>
<dbReference type="SMART" id="SM00267">
    <property type="entry name" value="GGDEF"/>
    <property type="match status" value="1"/>
</dbReference>
<protein>
    <submittedName>
        <fullName evidence="5">EAL domain-containing protein</fullName>
    </submittedName>
</protein>
<dbReference type="Pfam" id="PF00990">
    <property type="entry name" value="GGDEF"/>
    <property type="match status" value="1"/>
</dbReference>
<dbReference type="InterPro" id="IPR035965">
    <property type="entry name" value="PAS-like_dom_sf"/>
</dbReference>
<dbReference type="SUPFAM" id="SSF55785">
    <property type="entry name" value="PYP-like sensor domain (PAS domain)"/>
    <property type="match status" value="2"/>
</dbReference>
<evidence type="ECO:0000259" key="2">
    <source>
        <dbReference type="PROSITE" id="PS50113"/>
    </source>
</evidence>
<dbReference type="PANTHER" id="PTHR44757:SF2">
    <property type="entry name" value="BIOFILM ARCHITECTURE MAINTENANCE PROTEIN MBAA"/>
    <property type="match status" value="1"/>
</dbReference>
<reference evidence="5" key="1">
    <citation type="submission" date="2020-02" db="EMBL/GenBank/DDBJ databases">
        <authorList>
            <person name="Shen X.-R."/>
            <person name="Zhang Y.-X."/>
        </authorList>
    </citation>
    <scope>NUCLEOTIDE SEQUENCE</scope>
    <source>
        <strain evidence="5">SYP-B3998</strain>
    </source>
</reference>
<dbReference type="PROSITE" id="PS50883">
    <property type="entry name" value="EAL"/>
    <property type="match status" value="1"/>
</dbReference>
<feature type="domain" description="PAC" evidence="2">
    <location>
        <begin position="207"/>
        <end position="258"/>
    </location>
</feature>
<dbReference type="InterPro" id="IPR035919">
    <property type="entry name" value="EAL_sf"/>
</dbReference>
<sequence length="686" mass="77764">MNKLDQDLLYTQEVVEVLTGHATAALVVCDLQHRVQYSNEHFGTIYGWSPMELLGYTLPTILEEDRQSFNQLLAAHLWEFNTAALRKRCKDGSIVFVNETITPIRNQEGSITAYASMIFDPTENGNSVQRKLTESGQQLQSLFDNNPDAVISLDILGNLTEMNPAANKLSGYSIEEFAYLPLVSLCPPEHHDRIKQRFERTLRGKPQNFETAMLRKNGEKVELHLTLIPISYEGTIHGVYGIAKNITERKQAEDLIQYMAYYDALTDLPNRRLFERQVMMHLNEADERKTKVAILYLDLDGFKFINDSLGHGVGDQVLKEVAIRLKRSIREQDTIGRMGGDEFTVCLPDLQSFQDMLAIAERILHELRQPFQLEGHDFYLTTSIGASFYPDHGSYAEMLMHNADTALYKVKEHGKNHVKIYSPTMNEEAVRRQLLESELHKALERNELVVHYQPQIDVKTSKIFGMEALVRWNHPTRSLLYPGDFIAIAEETGMIVPIGAKVLEIACKQCKQWQEQGFADLRIAVNLSQIQLRQDNLVETVERVLIDTGLPPATLELEITESIAMHNADFVVTQLHNLVALGIQISIDDFGTGFSSLSYLSKFPIHRLKIDRSFITNISNKSESAIIASIVSLAQNLNLSVIVEGVETELQRTVLPQLGCNEMQGYLFSKPVPAEVCIPLLEKYHY</sequence>
<dbReference type="InterPro" id="IPR013656">
    <property type="entry name" value="PAS_4"/>
</dbReference>
<dbReference type="InterPro" id="IPR043128">
    <property type="entry name" value="Rev_trsase/Diguanyl_cyclase"/>
</dbReference>
<dbReference type="FunFam" id="3.20.20.450:FF:000001">
    <property type="entry name" value="Cyclic di-GMP phosphodiesterase yahA"/>
    <property type="match status" value="1"/>
</dbReference>
<organism evidence="5">
    <name type="scientific">Paenibacillus sp. SYP-B3998</name>
    <dbReference type="NCBI Taxonomy" id="2678564"/>
    <lineage>
        <taxon>Bacteria</taxon>
        <taxon>Bacillati</taxon>
        <taxon>Bacillota</taxon>
        <taxon>Bacilli</taxon>
        <taxon>Bacillales</taxon>
        <taxon>Paenibacillaceae</taxon>
        <taxon>Paenibacillus</taxon>
    </lineage>
</organism>
<dbReference type="SMART" id="SM00091">
    <property type="entry name" value="PAS"/>
    <property type="match status" value="2"/>
</dbReference>
<dbReference type="Gene3D" id="3.20.20.450">
    <property type="entry name" value="EAL domain"/>
    <property type="match status" value="1"/>
</dbReference>
<dbReference type="Pfam" id="PF08448">
    <property type="entry name" value="PAS_4"/>
    <property type="match status" value="1"/>
</dbReference>
<dbReference type="AlphaFoldDB" id="A0A6G3ZXY5"/>
<dbReference type="InterPro" id="IPR052155">
    <property type="entry name" value="Biofilm_reg_signaling"/>
</dbReference>
<dbReference type="PROSITE" id="PS50112">
    <property type="entry name" value="PAS"/>
    <property type="match status" value="2"/>
</dbReference>
<dbReference type="CDD" id="cd00130">
    <property type="entry name" value="PAS"/>
    <property type="match status" value="2"/>
</dbReference>
<dbReference type="CDD" id="cd01949">
    <property type="entry name" value="GGDEF"/>
    <property type="match status" value="1"/>
</dbReference>
<dbReference type="NCBIfam" id="TIGR00229">
    <property type="entry name" value="sensory_box"/>
    <property type="match status" value="2"/>
</dbReference>
<dbReference type="Pfam" id="PF00563">
    <property type="entry name" value="EAL"/>
    <property type="match status" value="1"/>
</dbReference>
<feature type="domain" description="EAL" evidence="3">
    <location>
        <begin position="432"/>
        <end position="685"/>
    </location>
</feature>
<dbReference type="SMART" id="SM00052">
    <property type="entry name" value="EAL"/>
    <property type="match status" value="1"/>
</dbReference>